<dbReference type="GeneID" id="28831048"/>
<accession>A0A194X0Q9</accession>
<dbReference type="GO" id="GO:0005886">
    <property type="term" value="C:plasma membrane"/>
    <property type="evidence" value="ECO:0007669"/>
    <property type="project" value="TreeGrafter"/>
</dbReference>
<feature type="transmembrane region" description="Helical" evidence="6">
    <location>
        <begin position="390"/>
        <end position="411"/>
    </location>
</feature>
<evidence type="ECO:0000313" key="8">
    <source>
        <dbReference type="EMBL" id="KUJ13544.1"/>
    </source>
</evidence>
<dbReference type="PRINTS" id="PR01036">
    <property type="entry name" value="TCRTETB"/>
</dbReference>
<dbReference type="Gene3D" id="1.20.1720.10">
    <property type="entry name" value="Multidrug resistance protein D"/>
    <property type="match status" value="1"/>
</dbReference>
<evidence type="ECO:0000256" key="3">
    <source>
        <dbReference type="ARBA" id="ARBA00022989"/>
    </source>
</evidence>
<dbReference type="InterPro" id="IPR020846">
    <property type="entry name" value="MFS_dom"/>
</dbReference>
<dbReference type="PANTHER" id="PTHR23501">
    <property type="entry name" value="MAJOR FACILITATOR SUPERFAMILY"/>
    <property type="match status" value="1"/>
</dbReference>
<dbReference type="PROSITE" id="PS50850">
    <property type="entry name" value="MFS"/>
    <property type="match status" value="1"/>
</dbReference>
<feature type="domain" description="Major facilitator superfamily (MFS) profile" evidence="7">
    <location>
        <begin position="36"/>
        <end position="488"/>
    </location>
</feature>
<keyword evidence="9" id="KW-1185">Reference proteome</keyword>
<proteinExistence type="predicted"/>
<dbReference type="InParanoid" id="A0A194X0Q9"/>
<keyword evidence="2 6" id="KW-0812">Transmembrane</keyword>
<feature type="region of interest" description="Disordered" evidence="5">
    <location>
        <begin position="1"/>
        <end position="22"/>
    </location>
</feature>
<organism evidence="8 9">
    <name type="scientific">Mollisia scopiformis</name>
    <name type="common">Conifer needle endophyte fungus</name>
    <name type="synonym">Phialocephala scopiformis</name>
    <dbReference type="NCBI Taxonomy" id="149040"/>
    <lineage>
        <taxon>Eukaryota</taxon>
        <taxon>Fungi</taxon>
        <taxon>Dikarya</taxon>
        <taxon>Ascomycota</taxon>
        <taxon>Pezizomycotina</taxon>
        <taxon>Leotiomycetes</taxon>
        <taxon>Helotiales</taxon>
        <taxon>Mollisiaceae</taxon>
        <taxon>Mollisia</taxon>
    </lineage>
</organism>
<dbReference type="FunCoup" id="A0A194X0Q9">
    <property type="interactions" value="43"/>
</dbReference>
<comment type="subcellular location">
    <subcellularLocation>
        <location evidence="1">Membrane</location>
        <topology evidence="1">Multi-pass membrane protein</topology>
    </subcellularLocation>
</comment>
<dbReference type="SUPFAM" id="SSF103473">
    <property type="entry name" value="MFS general substrate transporter"/>
    <property type="match status" value="1"/>
</dbReference>
<dbReference type="Gene3D" id="1.20.1250.20">
    <property type="entry name" value="MFS general substrate transporter like domains"/>
    <property type="match status" value="1"/>
</dbReference>
<name>A0A194X0Q9_MOLSC</name>
<feature type="transmembrane region" description="Helical" evidence="6">
    <location>
        <begin position="71"/>
        <end position="90"/>
    </location>
</feature>
<feature type="transmembrane region" description="Helical" evidence="6">
    <location>
        <begin position="263"/>
        <end position="282"/>
    </location>
</feature>
<feature type="transmembrane region" description="Helical" evidence="6">
    <location>
        <begin position="127"/>
        <end position="148"/>
    </location>
</feature>
<feature type="compositionally biased region" description="Polar residues" evidence="5">
    <location>
        <begin position="540"/>
        <end position="554"/>
    </location>
</feature>
<evidence type="ECO:0000256" key="5">
    <source>
        <dbReference type="SAM" id="MobiDB-lite"/>
    </source>
</evidence>
<evidence type="ECO:0000256" key="6">
    <source>
        <dbReference type="SAM" id="Phobius"/>
    </source>
</evidence>
<dbReference type="InterPro" id="IPR036259">
    <property type="entry name" value="MFS_trans_sf"/>
</dbReference>
<dbReference type="AlphaFoldDB" id="A0A194X0Q9"/>
<gene>
    <name evidence="8" type="ORF">LY89DRAFT_754363</name>
</gene>
<evidence type="ECO:0000256" key="2">
    <source>
        <dbReference type="ARBA" id="ARBA00022692"/>
    </source>
</evidence>
<feature type="region of interest" description="Disordered" evidence="5">
    <location>
        <begin position="540"/>
        <end position="562"/>
    </location>
</feature>
<feature type="transmembrane region" description="Helical" evidence="6">
    <location>
        <begin position="302"/>
        <end position="321"/>
    </location>
</feature>
<dbReference type="Pfam" id="PF07690">
    <property type="entry name" value="MFS_1"/>
    <property type="match status" value="1"/>
</dbReference>
<reference evidence="8 9" key="1">
    <citation type="submission" date="2015-10" db="EMBL/GenBank/DDBJ databases">
        <title>Full genome of DAOMC 229536 Phialocephala scopiformis, a fungal endophyte of spruce producing the potent anti-insectan compound rugulosin.</title>
        <authorList>
            <consortium name="DOE Joint Genome Institute"/>
            <person name="Walker A.K."/>
            <person name="Frasz S.L."/>
            <person name="Seifert K.A."/>
            <person name="Miller J.D."/>
            <person name="Mondo S.J."/>
            <person name="Labutti K."/>
            <person name="Lipzen A."/>
            <person name="Dockter R."/>
            <person name="Kennedy M."/>
            <person name="Grigoriev I.V."/>
            <person name="Spatafora J.W."/>
        </authorList>
    </citation>
    <scope>NUCLEOTIDE SEQUENCE [LARGE SCALE GENOMIC DNA]</scope>
    <source>
        <strain evidence="8 9">CBS 120377</strain>
    </source>
</reference>
<evidence type="ECO:0000313" key="9">
    <source>
        <dbReference type="Proteomes" id="UP000070700"/>
    </source>
</evidence>
<dbReference type="OrthoDB" id="2351791at2759"/>
<feature type="transmembrane region" description="Helical" evidence="6">
    <location>
        <begin position="234"/>
        <end position="257"/>
    </location>
</feature>
<dbReference type="KEGG" id="psco:LY89DRAFT_754363"/>
<dbReference type="EMBL" id="KQ947422">
    <property type="protein sequence ID" value="KUJ13544.1"/>
    <property type="molecule type" value="Genomic_DNA"/>
</dbReference>
<feature type="transmembrane region" description="Helical" evidence="6">
    <location>
        <begin position="102"/>
        <end position="121"/>
    </location>
</feature>
<evidence type="ECO:0000256" key="4">
    <source>
        <dbReference type="ARBA" id="ARBA00023136"/>
    </source>
</evidence>
<keyword evidence="3 6" id="KW-1133">Transmembrane helix</keyword>
<dbReference type="RefSeq" id="XP_018067899.1">
    <property type="nucleotide sequence ID" value="XM_018221322.1"/>
</dbReference>
<feature type="transmembrane region" description="Helical" evidence="6">
    <location>
        <begin position="366"/>
        <end position="384"/>
    </location>
</feature>
<dbReference type="InterPro" id="IPR011701">
    <property type="entry name" value="MFS"/>
</dbReference>
<dbReference type="Proteomes" id="UP000070700">
    <property type="component" value="Unassembled WGS sequence"/>
</dbReference>
<sequence>MQHPSEPAMESPTADEDTKRNSDGIEATLGTREKISFLVLMIMSFYAALESTSIGVALPNIAASTRASSTQAFWIGTSYLLASAVCQPPFAAFSHIFGRRPVIIFTLLLFIAGSIICALAHDVAVILVGRVLQGIGSGGGLSLIEIIITDLVPLKQRGGYFGLISLAWALGSAISPLIGGAFTQKSITGNSGSGFRLNPCRAGVSLVVLPVSLRLEPRKGAIMNKVKQVDCIGCFLLVSSATSTLIAISWGGIMFSWSSAHTLAPLLIGIAGIAVFVLWEIYFAKHPLIPMSIFNNRTAATVYWQSMVSGFDMWACVYYLPLYFEAVHGYSPILAGVAILPTLLSVALAAAVTGFAIRKTGAYRKILWLGWSITVLGSGLMMLLDVHKSPAQWVFIDLVGGLGVGMLLPVMRPAVQASSSDENMAVAAALTMTMRTLGMSLGIAVLGIIFQNVFQHKLNSSGLSGFENAAAQNVLGFVKIAKSLPDQSPEKEILRKIFADSLKIIWAAMLAFSAVSLLLSFLTEELSLDRVLNTEQGVKTNSNGVLEPESTSTAEADAFEEK</sequence>
<feature type="transmembrane region" description="Helical" evidence="6">
    <location>
        <begin position="423"/>
        <end position="450"/>
    </location>
</feature>
<feature type="transmembrane region" description="Helical" evidence="6">
    <location>
        <begin position="160"/>
        <end position="183"/>
    </location>
</feature>
<evidence type="ECO:0000259" key="7">
    <source>
        <dbReference type="PROSITE" id="PS50850"/>
    </source>
</evidence>
<keyword evidence="4 6" id="KW-0472">Membrane</keyword>
<feature type="transmembrane region" description="Helical" evidence="6">
    <location>
        <begin position="333"/>
        <end position="357"/>
    </location>
</feature>
<feature type="transmembrane region" description="Helical" evidence="6">
    <location>
        <begin position="37"/>
        <end position="59"/>
    </location>
</feature>
<evidence type="ECO:0000256" key="1">
    <source>
        <dbReference type="ARBA" id="ARBA00004141"/>
    </source>
</evidence>
<dbReference type="PANTHER" id="PTHR23501:SF59">
    <property type="entry name" value="MAJOR FACILITATOR SUPERFAMILY (MFS) PROFILE DOMAIN-CONTAINING PROTEIN-RELATED"/>
    <property type="match status" value="1"/>
</dbReference>
<dbReference type="GO" id="GO:0022857">
    <property type="term" value="F:transmembrane transporter activity"/>
    <property type="evidence" value="ECO:0007669"/>
    <property type="project" value="InterPro"/>
</dbReference>
<feature type="transmembrane region" description="Helical" evidence="6">
    <location>
        <begin position="504"/>
        <end position="522"/>
    </location>
</feature>
<protein>
    <submittedName>
        <fullName evidence="8">MFS general substrate transporter</fullName>
    </submittedName>
</protein>